<comment type="caution">
    <text evidence="1">The sequence shown here is derived from an EMBL/GenBank/DDBJ whole genome shotgun (WGS) entry which is preliminary data.</text>
</comment>
<dbReference type="AlphaFoldDB" id="X1S8P6"/>
<reference evidence="1" key="1">
    <citation type="journal article" date="2014" name="Front. Microbiol.">
        <title>High frequency of phylogenetically diverse reductive dehalogenase-homologous genes in deep subseafloor sedimentary metagenomes.</title>
        <authorList>
            <person name="Kawai M."/>
            <person name="Futagami T."/>
            <person name="Toyoda A."/>
            <person name="Takaki Y."/>
            <person name="Nishi S."/>
            <person name="Hori S."/>
            <person name="Arai W."/>
            <person name="Tsubouchi T."/>
            <person name="Morono Y."/>
            <person name="Uchiyama I."/>
            <person name="Ito T."/>
            <person name="Fujiyama A."/>
            <person name="Inagaki F."/>
            <person name="Takami H."/>
        </authorList>
    </citation>
    <scope>NUCLEOTIDE SEQUENCE</scope>
    <source>
        <strain evidence="1">Expedition CK06-06</strain>
    </source>
</reference>
<organism evidence="1">
    <name type="scientific">marine sediment metagenome</name>
    <dbReference type="NCBI Taxonomy" id="412755"/>
    <lineage>
        <taxon>unclassified sequences</taxon>
        <taxon>metagenomes</taxon>
        <taxon>ecological metagenomes</taxon>
    </lineage>
</organism>
<sequence length="50" mass="6293">MDIIGFYRYDSKNKKIIFIFFYYNNTVKIEIYSIEDFRDITLKEQKRRES</sequence>
<evidence type="ECO:0000313" key="1">
    <source>
        <dbReference type="EMBL" id="GAI64154.1"/>
    </source>
</evidence>
<accession>X1S8P6</accession>
<gene>
    <name evidence="1" type="ORF">S12H4_05464</name>
</gene>
<proteinExistence type="predicted"/>
<dbReference type="EMBL" id="BARW01001815">
    <property type="protein sequence ID" value="GAI64154.1"/>
    <property type="molecule type" value="Genomic_DNA"/>
</dbReference>
<name>X1S8P6_9ZZZZ</name>
<protein>
    <submittedName>
        <fullName evidence="1">Uncharacterized protein</fullName>
    </submittedName>
</protein>